<dbReference type="RefSeq" id="WP_146087554.1">
    <property type="nucleotide sequence ID" value="NZ_FNVO01000015.1"/>
</dbReference>
<dbReference type="PROSITE" id="PS51257">
    <property type="entry name" value="PROKAR_LIPOPROTEIN"/>
    <property type="match status" value="1"/>
</dbReference>
<dbReference type="OrthoDB" id="9960553at2"/>
<protein>
    <submittedName>
        <fullName evidence="2">Uncharacterized protein</fullName>
    </submittedName>
</protein>
<reference evidence="3" key="1">
    <citation type="submission" date="2016-10" db="EMBL/GenBank/DDBJ databases">
        <authorList>
            <person name="Varghese N."/>
            <person name="Submissions S."/>
        </authorList>
    </citation>
    <scope>NUCLEOTIDE SEQUENCE [LARGE SCALE GENOMIC DNA]</scope>
    <source>
        <strain evidence="3">DSM 43163</strain>
    </source>
</reference>
<evidence type="ECO:0000313" key="3">
    <source>
        <dbReference type="Proteomes" id="UP000236723"/>
    </source>
</evidence>
<proteinExistence type="predicted"/>
<gene>
    <name evidence="2" type="ORF">SAMN04489712_11526</name>
</gene>
<feature type="compositionally biased region" description="Polar residues" evidence="1">
    <location>
        <begin position="166"/>
        <end position="176"/>
    </location>
</feature>
<evidence type="ECO:0000256" key="1">
    <source>
        <dbReference type="SAM" id="MobiDB-lite"/>
    </source>
</evidence>
<feature type="region of interest" description="Disordered" evidence="1">
    <location>
        <begin position="128"/>
        <end position="204"/>
    </location>
</feature>
<dbReference type="AlphaFoldDB" id="A0A1H6DB39"/>
<dbReference type="Proteomes" id="UP000236723">
    <property type="component" value="Unassembled WGS sequence"/>
</dbReference>
<organism evidence="2 3">
    <name type="scientific">Thermomonospora echinospora</name>
    <dbReference type="NCBI Taxonomy" id="1992"/>
    <lineage>
        <taxon>Bacteria</taxon>
        <taxon>Bacillati</taxon>
        <taxon>Actinomycetota</taxon>
        <taxon>Actinomycetes</taxon>
        <taxon>Streptosporangiales</taxon>
        <taxon>Thermomonosporaceae</taxon>
        <taxon>Thermomonospora</taxon>
    </lineage>
</organism>
<keyword evidence="3" id="KW-1185">Reference proteome</keyword>
<feature type="compositionally biased region" description="Pro residues" evidence="1">
    <location>
        <begin position="142"/>
        <end position="151"/>
    </location>
</feature>
<name>A0A1H6DB39_9ACTN</name>
<accession>A0A1H6DB39</accession>
<evidence type="ECO:0000313" key="2">
    <source>
        <dbReference type="EMBL" id="SEG82439.1"/>
    </source>
</evidence>
<sequence>MPFPRRSSLFVVVLAGCVCVPGCGGGDPGARRAPGDPIRVPDLGRPVGRPLSKVQPALIKKIRKSCGGRICVNVVVKHVYPELGQQVEEAPGASPGYAGYCQYFGLDPAPGTLIRPDSTIYIIAGVRDPRPCGVPDTVPAKPVTPVPPEAPEPTEEPSAPVEATSPAETPQPSEDTPSGPPEETRGPGPSPDRTRESESPEEAA</sequence>
<dbReference type="EMBL" id="FNVO01000015">
    <property type="protein sequence ID" value="SEG82439.1"/>
    <property type="molecule type" value="Genomic_DNA"/>
</dbReference>